<name>B4CU24_9BACT</name>
<comment type="caution">
    <text evidence="2">The sequence shown here is derived from an EMBL/GenBank/DDBJ whole genome shotgun (WGS) entry which is preliminary data.</text>
</comment>
<dbReference type="Pfam" id="PF13646">
    <property type="entry name" value="HEAT_2"/>
    <property type="match status" value="4"/>
</dbReference>
<dbReference type="Pfam" id="PF02985">
    <property type="entry name" value="HEAT"/>
    <property type="match status" value="1"/>
</dbReference>
<dbReference type="Proteomes" id="UP000005824">
    <property type="component" value="Unassembled WGS sequence"/>
</dbReference>
<proteinExistence type="predicted"/>
<reference evidence="2 3" key="1">
    <citation type="journal article" date="2011" name="J. Bacteriol.">
        <title>Genome sequence of Chthoniobacter flavus Ellin428, an aerobic heterotrophic soil bacterium.</title>
        <authorList>
            <person name="Kant R."/>
            <person name="van Passel M.W."/>
            <person name="Palva A."/>
            <person name="Lucas S."/>
            <person name="Lapidus A."/>
            <person name="Glavina Del Rio T."/>
            <person name="Dalin E."/>
            <person name="Tice H."/>
            <person name="Bruce D."/>
            <person name="Goodwin L."/>
            <person name="Pitluck S."/>
            <person name="Larimer F.W."/>
            <person name="Land M.L."/>
            <person name="Hauser L."/>
            <person name="Sangwan P."/>
            <person name="de Vos W.M."/>
            <person name="Janssen P.H."/>
            <person name="Smidt H."/>
        </authorList>
    </citation>
    <scope>NUCLEOTIDE SEQUENCE [LARGE SCALE GENOMIC DNA]</scope>
    <source>
        <strain evidence="2 3">Ellin428</strain>
    </source>
</reference>
<dbReference type="RefSeq" id="WP_006977514.1">
    <property type="nucleotide sequence ID" value="NZ_ABVL01000001.1"/>
</dbReference>
<dbReference type="InterPro" id="IPR000357">
    <property type="entry name" value="HEAT"/>
</dbReference>
<gene>
    <name evidence="2" type="ORF">CfE428DRAFT_0187</name>
</gene>
<sequence length="448" mass="45523">MRKAAVPKLAELLKDQNTATRERAAHALGRMGSDAVSALPALLDAARAADGAPVYADALAQVGPKALPPLLDILQKSKGGQGKWVLNILHSFGAPAVPVLSEALKSNSAEVRTAAANAIGEMGRDGSAAATPLFVLTKDSTPAVQAAAFRALVAVHADSERLKPLLQEALNDKDTDVRKAAAAGTAALGGAATLGVDGLLDLLADNNAAGQLAAVQALGQLGEKAAPAVNPLIAHLDDAALQGSIIETLSHLGPAAAPAVPKLLELAKKGDQRTTILPVLTGIGQGAKDALPMIYTAIHDSAPDVRASAATALAAVETDDAKAIATIAPLAKATESGKVRRAAAHAVAKYGPAASAAVPGLISMLEKETERGEAMRALKAIGVKNVPDLMSMLAVRDTRVRTFACQSLGDLGPDAKDAAPKLREIAEQDNAVRATATAALKKIDPAAK</sequence>
<dbReference type="InterPro" id="IPR016024">
    <property type="entry name" value="ARM-type_fold"/>
</dbReference>
<dbReference type="SMART" id="SM00567">
    <property type="entry name" value="EZ_HEAT"/>
    <property type="match status" value="7"/>
</dbReference>
<dbReference type="Gene3D" id="1.25.10.10">
    <property type="entry name" value="Leucine-rich Repeat Variant"/>
    <property type="match status" value="5"/>
</dbReference>
<dbReference type="InParanoid" id="B4CU24"/>
<keyword evidence="1" id="KW-0677">Repeat</keyword>
<dbReference type="EMBL" id="ABVL01000001">
    <property type="protein sequence ID" value="EDY22062.1"/>
    <property type="molecule type" value="Genomic_DNA"/>
</dbReference>
<dbReference type="GO" id="GO:0016491">
    <property type="term" value="F:oxidoreductase activity"/>
    <property type="evidence" value="ECO:0007669"/>
    <property type="project" value="TreeGrafter"/>
</dbReference>
<keyword evidence="2" id="KW-0456">Lyase</keyword>
<organism evidence="2 3">
    <name type="scientific">Chthoniobacter flavus Ellin428</name>
    <dbReference type="NCBI Taxonomy" id="497964"/>
    <lineage>
        <taxon>Bacteria</taxon>
        <taxon>Pseudomonadati</taxon>
        <taxon>Verrucomicrobiota</taxon>
        <taxon>Spartobacteria</taxon>
        <taxon>Chthoniobacterales</taxon>
        <taxon>Chthoniobacteraceae</taxon>
        <taxon>Chthoniobacter</taxon>
    </lineage>
</organism>
<accession>B4CU24</accession>
<evidence type="ECO:0000313" key="3">
    <source>
        <dbReference type="Proteomes" id="UP000005824"/>
    </source>
</evidence>
<protein>
    <submittedName>
        <fullName evidence="2">PBS lyase HEAT domain protein repeat-containing protein</fullName>
    </submittedName>
</protein>
<dbReference type="STRING" id="497964.CfE428DRAFT_0187"/>
<keyword evidence="3" id="KW-1185">Reference proteome</keyword>
<dbReference type="PANTHER" id="PTHR12697:SF5">
    <property type="entry name" value="DEOXYHYPUSINE HYDROXYLASE"/>
    <property type="match status" value="1"/>
</dbReference>
<dbReference type="SUPFAM" id="SSF48371">
    <property type="entry name" value="ARM repeat"/>
    <property type="match status" value="1"/>
</dbReference>
<dbReference type="AlphaFoldDB" id="B4CU24"/>
<dbReference type="InterPro" id="IPR004155">
    <property type="entry name" value="PBS_lyase_HEAT"/>
</dbReference>
<evidence type="ECO:0000313" key="2">
    <source>
        <dbReference type="EMBL" id="EDY22062.1"/>
    </source>
</evidence>
<evidence type="ECO:0000256" key="1">
    <source>
        <dbReference type="ARBA" id="ARBA00022737"/>
    </source>
</evidence>
<dbReference type="PANTHER" id="PTHR12697">
    <property type="entry name" value="PBS LYASE HEAT-LIKE PROTEIN"/>
    <property type="match status" value="1"/>
</dbReference>
<dbReference type="InterPro" id="IPR011989">
    <property type="entry name" value="ARM-like"/>
</dbReference>
<dbReference type="eggNOG" id="COG1413">
    <property type="taxonomic scope" value="Bacteria"/>
</dbReference>
<dbReference type="GO" id="GO:0016829">
    <property type="term" value="F:lyase activity"/>
    <property type="evidence" value="ECO:0007669"/>
    <property type="project" value="UniProtKB-KW"/>
</dbReference>